<dbReference type="Pfam" id="PF02653">
    <property type="entry name" value="BPD_transp_2"/>
    <property type="match status" value="1"/>
</dbReference>
<dbReference type="PANTHER" id="PTHR32196">
    <property type="entry name" value="ABC TRANSPORTER PERMEASE PROTEIN YPHD-RELATED-RELATED"/>
    <property type="match status" value="1"/>
</dbReference>
<evidence type="ECO:0000256" key="5">
    <source>
        <dbReference type="ARBA" id="ARBA00022692"/>
    </source>
</evidence>
<evidence type="ECO:0000256" key="7">
    <source>
        <dbReference type="ARBA" id="ARBA00023136"/>
    </source>
</evidence>
<gene>
    <name evidence="9" type="ORF">RB548_23300</name>
</gene>
<feature type="transmembrane region" description="Helical" evidence="8">
    <location>
        <begin position="101"/>
        <end position="126"/>
    </location>
</feature>
<feature type="transmembrane region" description="Helical" evidence="8">
    <location>
        <begin position="278"/>
        <end position="296"/>
    </location>
</feature>
<geneLocation type="plasmid" evidence="9 10">
    <name>pSchITTGS70c</name>
</geneLocation>
<dbReference type="InterPro" id="IPR001851">
    <property type="entry name" value="ABC_transp_permease"/>
</dbReference>
<evidence type="ECO:0000256" key="2">
    <source>
        <dbReference type="ARBA" id="ARBA00022448"/>
    </source>
</evidence>
<accession>A0ABZ2BK86</accession>
<organism evidence="9 10">
    <name type="scientific">Sinorhizobium chiapasense</name>
    <dbReference type="NCBI Taxonomy" id="501572"/>
    <lineage>
        <taxon>Bacteria</taxon>
        <taxon>Pseudomonadati</taxon>
        <taxon>Pseudomonadota</taxon>
        <taxon>Alphaproteobacteria</taxon>
        <taxon>Hyphomicrobiales</taxon>
        <taxon>Rhizobiaceae</taxon>
        <taxon>Sinorhizobium/Ensifer group</taxon>
        <taxon>Sinorhizobium</taxon>
    </lineage>
</organism>
<evidence type="ECO:0000256" key="1">
    <source>
        <dbReference type="ARBA" id="ARBA00004651"/>
    </source>
</evidence>
<evidence type="ECO:0000256" key="8">
    <source>
        <dbReference type="SAM" id="Phobius"/>
    </source>
</evidence>
<dbReference type="EMBL" id="CP133151">
    <property type="protein sequence ID" value="WVT06627.1"/>
    <property type="molecule type" value="Genomic_DNA"/>
</dbReference>
<feature type="transmembrane region" description="Helical" evidence="8">
    <location>
        <begin position="22"/>
        <end position="43"/>
    </location>
</feature>
<dbReference type="RefSeq" id="WP_331375668.1">
    <property type="nucleotide sequence ID" value="NZ_CP133151.1"/>
</dbReference>
<feature type="transmembrane region" description="Helical" evidence="8">
    <location>
        <begin position="133"/>
        <end position="154"/>
    </location>
</feature>
<proteinExistence type="predicted"/>
<evidence type="ECO:0000256" key="3">
    <source>
        <dbReference type="ARBA" id="ARBA00022475"/>
    </source>
</evidence>
<feature type="transmembrane region" description="Helical" evidence="8">
    <location>
        <begin position="166"/>
        <end position="193"/>
    </location>
</feature>
<sequence length="329" mass="33969">MSSQISINQASPPKVRHLFGQIGYADLMLPLLILLLALVAVMIEPRFLSTNNLLNLLRQLTPLLIFAAAQGIVIMSGGLDLSQSSVLSVAGVAGVLVMPELGIGVGVCVMVAVGAFCGLFSGFVVAATGASPLIVTLSALSITQAFALILANGVPIYDVPGEYTDLIGFTSLAGIPVMVVIGLAVLACCWVLLRFTVFGRYVYAMGSNYSAALHSGVDVRFYTVLVYVLSGTCAGIGAVVVTAWTSAAQPIAAPNLALQALASVVLGGVALKGGSGGMIHVVFGVVTLGMLSNVLNMIGVSAYFQTLAVGLVILLAVCLDRLRQRSARR</sequence>
<keyword evidence="5 8" id="KW-0812">Transmembrane</keyword>
<dbReference type="Proteomes" id="UP001432360">
    <property type="component" value="Plasmid pSchITTGS70c"/>
</dbReference>
<keyword evidence="3" id="KW-1003">Cell membrane</keyword>
<reference evidence="9" key="1">
    <citation type="submission" date="2023-08" db="EMBL/GenBank/DDBJ databases">
        <title>Complete genome sequence of Sinorhizobium chiapanecum ITTG S70 isolated from Acaciella angustissima nodules in Chiapas-Mexico.</title>
        <authorList>
            <person name="Rincon-Rosales R."/>
            <person name="Rogel M.A."/>
            <person name="Rincon-Medina C.I."/>
            <person name="Guerrero G."/>
            <person name="Manzano-Gomez L.A."/>
            <person name="Lopez-Lopez A."/>
            <person name="Rincon Molina F.A."/>
            <person name="Martinez-Romero E."/>
        </authorList>
    </citation>
    <scope>NUCLEOTIDE SEQUENCE</scope>
    <source>
        <strain evidence="9">ITTG S70</strain>
        <plasmid evidence="9">pSchITTGS70c</plasmid>
    </source>
</reference>
<keyword evidence="2" id="KW-0813">Transport</keyword>
<dbReference type="CDD" id="cd06579">
    <property type="entry name" value="TM_PBP1_transp_AraH_like"/>
    <property type="match status" value="1"/>
</dbReference>
<name>A0ABZ2BK86_9HYPH</name>
<keyword evidence="10" id="KW-1185">Reference proteome</keyword>
<feature type="transmembrane region" description="Helical" evidence="8">
    <location>
        <begin position="224"/>
        <end position="245"/>
    </location>
</feature>
<evidence type="ECO:0000313" key="9">
    <source>
        <dbReference type="EMBL" id="WVT06627.1"/>
    </source>
</evidence>
<keyword evidence="4" id="KW-0997">Cell inner membrane</keyword>
<comment type="subcellular location">
    <subcellularLocation>
        <location evidence="1">Cell membrane</location>
        <topology evidence="1">Multi-pass membrane protein</topology>
    </subcellularLocation>
</comment>
<keyword evidence="6 8" id="KW-1133">Transmembrane helix</keyword>
<keyword evidence="9" id="KW-0614">Plasmid</keyword>
<feature type="transmembrane region" description="Helical" evidence="8">
    <location>
        <begin position="63"/>
        <end position="81"/>
    </location>
</feature>
<evidence type="ECO:0000256" key="6">
    <source>
        <dbReference type="ARBA" id="ARBA00022989"/>
    </source>
</evidence>
<feature type="transmembrane region" description="Helical" evidence="8">
    <location>
        <begin position="302"/>
        <end position="319"/>
    </location>
</feature>
<keyword evidence="7 8" id="KW-0472">Membrane</keyword>
<evidence type="ECO:0000313" key="10">
    <source>
        <dbReference type="Proteomes" id="UP001432360"/>
    </source>
</evidence>
<feature type="transmembrane region" description="Helical" evidence="8">
    <location>
        <begin position="251"/>
        <end position="271"/>
    </location>
</feature>
<dbReference type="PANTHER" id="PTHR32196:SF21">
    <property type="entry name" value="ABC TRANSPORTER PERMEASE PROTEIN YPHD-RELATED"/>
    <property type="match status" value="1"/>
</dbReference>
<protein>
    <submittedName>
        <fullName evidence="9">ABC transporter permease</fullName>
    </submittedName>
</protein>
<evidence type="ECO:0000256" key="4">
    <source>
        <dbReference type="ARBA" id="ARBA00022519"/>
    </source>
</evidence>